<dbReference type="Gene3D" id="2.60.120.620">
    <property type="entry name" value="q2cbj1_9rhob like domain"/>
    <property type="match status" value="1"/>
</dbReference>
<dbReference type="Proteomes" id="UP000054618">
    <property type="component" value="Unassembled WGS sequence"/>
</dbReference>
<keyword evidence="1" id="KW-0560">Oxidoreductase</keyword>
<proteinExistence type="predicted"/>
<dbReference type="AlphaFoldDB" id="A0A0W0Y4L8"/>
<evidence type="ECO:0000313" key="2">
    <source>
        <dbReference type="Proteomes" id="UP000054618"/>
    </source>
</evidence>
<dbReference type="PATRIC" id="fig|45073.5.peg.842"/>
<dbReference type="OrthoDB" id="9796766at2"/>
<evidence type="ECO:0000313" key="1">
    <source>
        <dbReference type="EMBL" id="KTD51953.1"/>
    </source>
</evidence>
<dbReference type="EMBL" id="LNYS01000006">
    <property type="protein sequence ID" value="KTD51953.1"/>
    <property type="molecule type" value="Genomic_DNA"/>
</dbReference>
<dbReference type="RefSeq" id="WP_058506893.1">
    <property type="nucleotide sequence ID" value="NZ_CAAAIK010000015.1"/>
</dbReference>
<keyword evidence="1" id="KW-0223">Dioxygenase</keyword>
<dbReference type="GO" id="GO:0016706">
    <property type="term" value="F:2-oxoglutarate-dependent dioxygenase activity"/>
    <property type="evidence" value="ECO:0007669"/>
    <property type="project" value="UniProtKB-ARBA"/>
</dbReference>
<comment type="caution">
    <text evidence="1">The sequence shown here is derived from an EMBL/GenBank/DDBJ whole genome shotgun (WGS) entry which is preliminary data.</text>
</comment>
<gene>
    <name evidence="1" type="ORF">Lqui_0797</name>
</gene>
<accession>A0A0W0Y4L8</accession>
<dbReference type="Pfam" id="PF05721">
    <property type="entry name" value="PhyH"/>
    <property type="match status" value="1"/>
</dbReference>
<dbReference type="STRING" id="45073.Lqui_0797"/>
<keyword evidence="2" id="KW-1185">Reference proteome</keyword>
<dbReference type="InterPro" id="IPR008775">
    <property type="entry name" value="Phytyl_CoA_dOase-like"/>
</dbReference>
<name>A0A0W0Y4L8_9GAMM</name>
<organism evidence="1 2">
    <name type="scientific">Legionella quinlivanii</name>
    <dbReference type="NCBI Taxonomy" id="45073"/>
    <lineage>
        <taxon>Bacteria</taxon>
        <taxon>Pseudomonadati</taxon>
        <taxon>Pseudomonadota</taxon>
        <taxon>Gammaproteobacteria</taxon>
        <taxon>Legionellales</taxon>
        <taxon>Legionellaceae</taxon>
        <taxon>Legionella</taxon>
    </lineage>
</organism>
<sequence length="273" mass="31589">MYTKQLSDTHWLSDCKKLLDTVGFCIVENILSLADCQAGTQALDKIYPLITQEIGLERLEAAGEVGILRAPMKYSPYFMRLLENKFIQALVDAMLSDTSILHLQNGFIFPSQERDNVFENFQYTFHPDFPRYLNGYVASLNALITLTDIHSEDEIFYVVPGTHQQAQKFDNDFCKRNQMSISAKAGSVLFFDSTLWHCGGANYSGKNWYGINHQYTRSYFKQQLDYVRVLGENLVIEQQPRVQQLLGYYTRVVTCLDEYYQPEEKRLYRKGQG</sequence>
<protein>
    <submittedName>
        <fullName evidence="1">Phytanoyl-CoA dioxygenase (PhyH)</fullName>
    </submittedName>
</protein>
<reference evidence="1 2" key="1">
    <citation type="submission" date="2015-11" db="EMBL/GenBank/DDBJ databases">
        <title>Genomic analysis of 38 Legionella species identifies large and diverse effector repertoires.</title>
        <authorList>
            <person name="Burstein D."/>
            <person name="Amaro F."/>
            <person name="Zusman T."/>
            <person name="Lifshitz Z."/>
            <person name="Cohen O."/>
            <person name="Gilbert J.A."/>
            <person name="Pupko T."/>
            <person name="Shuman H.A."/>
            <person name="Segal G."/>
        </authorList>
    </citation>
    <scope>NUCLEOTIDE SEQUENCE [LARGE SCALE GENOMIC DNA]</scope>
    <source>
        <strain evidence="1 2">CDC#1442-AUS-E</strain>
    </source>
</reference>
<dbReference type="SUPFAM" id="SSF51197">
    <property type="entry name" value="Clavaminate synthase-like"/>
    <property type="match status" value="1"/>
</dbReference>